<keyword evidence="3" id="KW-0812">Transmembrane</keyword>
<dbReference type="Proteomes" id="UP000050791">
    <property type="component" value="Unassembled WGS sequence"/>
</dbReference>
<keyword evidence="3" id="KW-0472">Membrane</keyword>
<organism evidence="5 6">
    <name type="scientific">Schistosoma mattheei</name>
    <dbReference type="NCBI Taxonomy" id="31246"/>
    <lineage>
        <taxon>Eukaryota</taxon>
        <taxon>Metazoa</taxon>
        <taxon>Spiralia</taxon>
        <taxon>Lophotrochozoa</taxon>
        <taxon>Platyhelminthes</taxon>
        <taxon>Trematoda</taxon>
        <taxon>Digenea</taxon>
        <taxon>Strigeidida</taxon>
        <taxon>Schistosomatoidea</taxon>
        <taxon>Schistosomatidae</taxon>
        <taxon>Schistosoma</taxon>
    </lineage>
</organism>
<name>A0AA85BXT7_9TREM</name>
<dbReference type="PRINTS" id="PR00019">
    <property type="entry name" value="LEURICHRPT"/>
</dbReference>
<dbReference type="SMART" id="SM00364">
    <property type="entry name" value="LRR_BAC"/>
    <property type="match status" value="10"/>
</dbReference>
<feature type="transmembrane region" description="Helical" evidence="3">
    <location>
        <begin position="213"/>
        <end position="236"/>
    </location>
</feature>
<protein>
    <recommendedName>
        <fullName evidence="4">Disease resistance R13L4/SHOC-2-like LRR domain-containing protein</fullName>
    </recommendedName>
</protein>
<dbReference type="PANTHER" id="PTHR48051:SF1">
    <property type="entry name" value="RAS SUPPRESSOR PROTEIN 1"/>
    <property type="match status" value="1"/>
</dbReference>
<feature type="domain" description="Disease resistance R13L4/SHOC-2-like LRR" evidence="4">
    <location>
        <begin position="497"/>
        <end position="603"/>
    </location>
</feature>
<keyword evidence="3" id="KW-1133">Transmembrane helix</keyword>
<evidence type="ECO:0000259" key="4">
    <source>
        <dbReference type="Pfam" id="PF23598"/>
    </source>
</evidence>
<dbReference type="GO" id="GO:0005737">
    <property type="term" value="C:cytoplasm"/>
    <property type="evidence" value="ECO:0007669"/>
    <property type="project" value="TreeGrafter"/>
</dbReference>
<evidence type="ECO:0000313" key="5">
    <source>
        <dbReference type="Proteomes" id="UP000050791"/>
    </source>
</evidence>
<dbReference type="InterPro" id="IPR050216">
    <property type="entry name" value="LRR_domain-containing"/>
</dbReference>
<reference evidence="6" key="1">
    <citation type="submission" date="2023-11" db="UniProtKB">
        <authorList>
            <consortium name="WormBaseParasite"/>
        </authorList>
    </citation>
    <scope>IDENTIFICATION</scope>
</reference>
<dbReference type="WBParaSite" id="SMTH1_83910.1">
    <property type="protein sequence ID" value="SMTH1_83910.1"/>
    <property type="gene ID" value="SMTH1_83910"/>
</dbReference>
<dbReference type="PANTHER" id="PTHR48051">
    <property type="match status" value="1"/>
</dbReference>
<dbReference type="AlphaFoldDB" id="A0AA85BXT7"/>
<keyword evidence="1" id="KW-0433">Leucine-rich repeat</keyword>
<evidence type="ECO:0000256" key="1">
    <source>
        <dbReference type="ARBA" id="ARBA00022614"/>
    </source>
</evidence>
<dbReference type="InterPro" id="IPR055414">
    <property type="entry name" value="LRR_R13L4/SHOC2-like"/>
</dbReference>
<dbReference type="SMART" id="SM00369">
    <property type="entry name" value="LRR_TYP"/>
    <property type="match status" value="12"/>
</dbReference>
<proteinExistence type="predicted"/>
<sequence>MPRQRSYTSTEQDKAKSVNKEFFSKQYKSLKTYIRSTGSHPVLNSGICSSQSPGIPGSPASLAAKRRVFYQDDNGKIISLTKSRKSNHSDGSKLISDSKSRLVLDLSSLGLDSVSPDIGSLSHLIELFLYDNKLTCLPLQIGLLKNLQRLWLQENSLTFLPDELGYCSKLTHLDIRHNRLEGCIPVVITKFTLMKQLYLTYNKLTDISAIGNLCVGLVLLFSLILYDIFLGFHFVLHINFLNLAQLSFVFSLGSTEGCGTCGNYGELLQTLVVKSNQLQGPIPDCIGNLTQLKTLDLSKNRLTKITENIGNCKLLSRFLVDYNQIDELPKSIGQLSELTVLGIKYNCLSELPVTICNCEQLTELNIEGNHITQLPENLLCHLKDSLSVVLSRNDFNSFPIGDKTQYKNVKHFRLDYNRLEIFEAVQLSENTQLTTLNLCNNNIITLDFTGIETLKHLVELDLSYNQIGHLPDSIGELVSLEVLDLTSNRLEGLPNRIGELVRLVQLELESNQIKSIPLNIGQLCQLQTLNLDVNKLSRLPSTIGNLNNLRKLRVKDNLLQRLPPEIGKLQNLTHLYLSNNKPLDLLPIELGMLPSLRFLGIDGCSLKQMPVDITKNGSASVIKWLFFTFFHIDNHFFCYRLDILCLKELFMVNLNLVSNCYIHRYSLSDDTKFYLR</sequence>
<dbReference type="Pfam" id="PF00560">
    <property type="entry name" value="LRR_1"/>
    <property type="match status" value="3"/>
</dbReference>
<dbReference type="PROSITE" id="PS51450">
    <property type="entry name" value="LRR"/>
    <property type="match status" value="4"/>
</dbReference>
<evidence type="ECO:0000256" key="2">
    <source>
        <dbReference type="ARBA" id="ARBA00022737"/>
    </source>
</evidence>
<evidence type="ECO:0000313" key="6">
    <source>
        <dbReference type="WBParaSite" id="SMTH1_83910.1"/>
    </source>
</evidence>
<dbReference type="InterPro" id="IPR003591">
    <property type="entry name" value="Leu-rich_rpt_typical-subtyp"/>
</dbReference>
<dbReference type="SUPFAM" id="SSF52058">
    <property type="entry name" value="L domain-like"/>
    <property type="match status" value="3"/>
</dbReference>
<keyword evidence="2" id="KW-0677">Repeat</keyword>
<dbReference type="InterPro" id="IPR001611">
    <property type="entry name" value="Leu-rich_rpt"/>
</dbReference>
<evidence type="ECO:0000256" key="3">
    <source>
        <dbReference type="SAM" id="Phobius"/>
    </source>
</evidence>
<dbReference type="InterPro" id="IPR032675">
    <property type="entry name" value="LRR_dom_sf"/>
</dbReference>
<dbReference type="Pfam" id="PF23598">
    <property type="entry name" value="LRR_14"/>
    <property type="match status" value="1"/>
</dbReference>
<dbReference type="SMART" id="SM00365">
    <property type="entry name" value="LRR_SD22"/>
    <property type="match status" value="8"/>
</dbReference>
<dbReference type="Pfam" id="PF13855">
    <property type="entry name" value="LRR_8"/>
    <property type="match status" value="2"/>
</dbReference>
<accession>A0AA85BXT7</accession>
<dbReference type="Gene3D" id="3.80.10.10">
    <property type="entry name" value="Ribonuclease Inhibitor"/>
    <property type="match status" value="5"/>
</dbReference>